<protein>
    <submittedName>
        <fullName evidence="1">Uncharacterized protein</fullName>
    </submittedName>
</protein>
<comment type="caution">
    <text evidence="1">The sequence shown here is derived from an EMBL/GenBank/DDBJ whole genome shotgun (WGS) entry which is preliminary data.</text>
</comment>
<name>A0A1J5SRU6_9ZZZZ</name>
<dbReference type="EMBL" id="MLJW01000022">
    <property type="protein sequence ID" value="OIR10715.1"/>
    <property type="molecule type" value="Genomic_DNA"/>
</dbReference>
<gene>
    <name evidence="1" type="ORF">GALL_74850</name>
</gene>
<organism evidence="1">
    <name type="scientific">mine drainage metagenome</name>
    <dbReference type="NCBI Taxonomy" id="410659"/>
    <lineage>
        <taxon>unclassified sequences</taxon>
        <taxon>metagenomes</taxon>
        <taxon>ecological metagenomes</taxon>
    </lineage>
</organism>
<sequence>MIQRVILSMGLIAVTFQMAGCEDKTIATGKLAKDVANVRIQVKGELRKLKINEQVVLPISIFNNGVESIPSQSKSGRWLKVYATYHWLKASGETAVWDGIRTELPADIKRGKSIDVALIVKAPSEPGKYSLVIDLVQEGVQWFADTGSQTTTLTYFIEQ</sequence>
<accession>A0A1J5SRU6</accession>
<dbReference type="AlphaFoldDB" id="A0A1J5SRU6"/>
<proteinExistence type="predicted"/>
<dbReference type="Gene3D" id="2.60.40.10">
    <property type="entry name" value="Immunoglobulins"/>
    <property type="match status" value="1"/>
</dbReference>
<evidence type="ECO:0000313" key="1">
    <source>
        <dbReference type="EMBL" id="OIR10715.1"/>
    </source>
</evidence>
<dbReference type="InterPro" id="IPR013783">
    <property type="entry name" value="Ig-like_fold"/>
</dbReference>
<reference evidence="1" key="1">
    <citation type="submission" date="2016-10" db="EMBL/GenBank/DDBJ databases">
        <title>Sequence of Gallionella enrichment culture.</title>
        <authorList>
            <person name="Poehlein A."/>
            <person name="Muehling M."/>
            <person name="Daniel R."/>
        </authorList>
    </citation>
    <scope>NUCLEOTIDE SEQUENCE</scope>
</reference>